<reference evidence="1" key="1">
    <citation type="submission" date="2015-07" db="EMBL/GenBank/DDBJ databases">
        <title>Adaptation to a free-living lifestyle via gene acquisitions in the diplomonad Trepomonas sp. PC1.</title>
        <authorList>
            <person name="Xu F."/>
            <person name="Jerlstrom-Hultqvist J."/>
            <person name="Kolisko M."/>
            <person name="Simpson A.G.B."/>
            <person name="Roger A.J."/>
            <person name="Svard S.G."/>
            <person name="Andersson J.O."/>
        </authorList>
    </citation>
    <scope>NUCLEOTIDE SEQUENCE</scope>
    <source>
        <strain evidence="1">PC1</strain>
    </source>
</reference>
<dbReference type="EMBL" id="GDID01002263">
    <property type="protein sequence ID" value="JAP94343.1"/>
    <property type="molecule type" value="Transcribed_RNA"/>
</dbReference>
<dbReference type="AlphaFoldDB" id="A0A146KC47"/>
<accession>A0A146KC47</accession>
<feature type="non-terminal residue" evidence="1">
    <location>
        <position position="92"/>
    </location>
</feature>
<name>A0A146KC47_9EUKA</name>
<proteinExistence type="predicted"/>
<gene>
    <name evidence="1" type="ORF">TPC1_13040</name>
</gene>
<protein>
    <submittedName>
        <fullName evidence="1">Uncharacterized protein</fullName>
    </submittedName>
</protein>
<evidence type="ECO:0000313" key="1">
    <source>
        <dbReference type="EMBL" id="JAP94343.1"/>
    </source>
</evidence>
<sequence length="92" mass="10842">LERAVFSQTFSQDLSEIISIYQKNLSPSEIQQFHQLALSLPLQANQFLQLKMKIFNQMQAALYPYYNQFMGSEEVFSNLQPQRLQAIVENYY</sequence>
<feature type="non-terminal residue" evidence="1">
    <location>
        <position position="1"/>
    </location>
</feature>
<organism evidence="1">
    <name type="scientific">Trepomonas sp. PC1</name>
    <dbReference type="NCBI Taxonomy" id="1076344"/>
    <lineage>
        <taxon>Eukaryota</taxon>
        <taxon>Metamonada</taxon>
        <taxon>Diplomonadida</taxon>
        <taxon>Hexamitidae</taxon>
        <taxon>Hexamitinae</taxon>
        <taxon>Trepomonas</taxon>
    </lineage>
</organism>